<protein>
    <submittedName>
        <fullName evidence="2">Uncharacterized protein</fullName>
    </submittedName>
</protein>
<name>A0A645EXE3_9ZZZZ</name>
<gene>
    <name evidence="2" type="ORF">SDC9_153833</name>
</gene>
<dbReference type="EMBL" id="VSSQ01052500">
    <property type="protein sequence ID" value="MPN06577.1"/>
    <property type="molecule type" value="Genomic_DNA"/>
</dbReference>
<proteinExistence type="predicted"/>
<sequence>MSDSFKENQQRLREQAGKTFEPQNDLKRRAAEQRSDNLHNINDSADEIAKKQSTVQTSSGILKGEQENAQGKFASGYETEKGKQNFIPTDPSVEDVQARLAELRKKAG</sequence>
<dbReference type="AlphaFoldDB" id="A0A645EXE3"/>
<feature type="compositionally biased region" description="Basic and acidic residues" evidence="1">
    <location>
        <begin position="1"/>
        <end position="16"/>
    </location>
</feature>
<feature type="compositionally biased region" description="Basic and acidic residues" evidence="1">
    <location>
        <begin position="24"/>
        <end position="37"/>
    </location>
</feature>
<accession>A0A645EXE3</accession>
<feature type="region of interest" description="Disordered" evidence="1">
    <location>
        <begin position="1"/>
        <end position="91"/>
    </location>
</feature>
<evidence type="ECO:0000313" key="2">
    <source>
        <dbReference type="EMBL" id="MPN06577.1"/>
    </source>
</evidence>
<evidence type="ECO:0000256" key="1">
    <source>
        <dbReference type="SAM" id="MobiDB-lite"/>
    </source>
</evidence>
<comment type="caution">
    <text evidence="2">The sequence shown here is derived from an EMBL/GenBank/DDBJ whole genome shotgun (WGS) entry which is preliminary data.</text>
</comment>
<feature type="compositionally biased region" description="Polar residues" evidence="1">
    <location>
        <begin position="51"/>
        <end position="60"/>
    </location>
</feature>
<organism evidence="2">
    <name type="scientific">bioreactor metagenome</name>
    <dbReference type="NCBI Taxonomy" id="1076179"/>
    <lineage>
        <taxon>unclassified sequences</taxon>
        <taxon>metagenomes</taxon>
        <taxon>ecological metagenomes</taxon>
    </lineage>
</organism>
<reference evidence="2" key="1">
    <citation type="submission" date="2019-08" db="EMBL/GenBank/DDBJ databases">
        <authorList>
            <person name="Kucharzyk K."/>
            <person name="Murdoch R.W."/>
            <person name="Higgins S."/>
            <person name="Loffler F."/>
        </authorList>
    </citation>
    <scope>NUCLEOTIDE SEQUENCE</scope>
</reference>